<accession>A0ABV0Z356</accession>
<reference evidence="1 2" key="1">
    <citation type="submission" date="2021-06" db="EMBL/GenBank/DDBJ databases">
        <authorList>
            <person name="Palmer J.M."/>
        </authorList>
    </citation>
    <scope>NUCLEOTIDE SEQUENCE [LARGE SCALE GENOMIC DNA]</scope>
    <source>
        <strain evidence="1 2">AS_MEX2019</strain>
        <tissue evidence="1">Muscle</tissue>
    </source>
</reference>
<keyword evidence="2" id="KW-1185">Reference proteome</keyword>
<gene>
    <name evidence="1" type="ORF">AMECASPLE_027652</name>
</gene>
<evidence type="ECO:0000313" key="2">
    <source>
        <dbReference type="Proteomes" id="UP001469553"/>
    </source>
</evidence>
<organism evidence="1 2">
    <name type="scientific">Ameca splendens</name>
    <dbReference type="NCBI Taxonomy" id="208324"/>
    <lineage>
        <taxon>Eukaryota</taxon>
        <taxon>Metazoa</taxon>
        <taxon>Chordata</taxon>
        <taxon>Craniata</taxon>
        <taxon>Vertebrata</taxon>
        <taxon>Euteleostomi</taxon>
        <taxon>Actinopterygii</taxon>
        <taxon>Neopterygii</taxon>
        <taxon>Teleostei</taxon>
        <taxon>Neoteleostei</taxon>
        <taxon>Acanthomorphata</taxon>
        <taxon>Ovalentaria</taxon>
        <taxon>Atherinomorphae</taxon>
        <taxon>Cyprinodontiformes</taxon>
        <taxon>Goodeidae</taxon>
        <taxon>Ameca</taxon>
    </lineage>
</organism>
<dbReference type="Proteomes" id="UP001469553">
    <property type="component" value="Unassembled WGS sequence"/>
</dbReference>
<dbReference type="EMBL" id="JAHRIP010049974">
    <property type="protein sequence ID" value="MEQ2300627.1"/>
    <property type="molecule type" value="Genomic_DNA"/>
</dbReference>
<name>A0ABV0Z356_9TELE</name>
<sequence length="105" mass="11092">MVLQPPASETLAATGAASLRSGHSSFSLVDLNPASFLFQAAAVLPSPYSLSINFLNGSLISGCFCCVWVKLATNIMTLLCSLKPQVGRGRWLLTMSLVLLEVSSC</sequence>
<protein>
    <submittedName>
        <fullName evidence="1">Uncharacterized protein</fullName>
    </submittedName>
</protein>
<proteinExistence type="predicted"/>
<comment type="caution">
    <text evidence="1">The sequence shown here is derived from an EMBL/GenBank/DDBJ whole genome shotgun (WGS) entry which is preliminary data.</text>
</comment>
<evidence type="ECO:0000313" key="1">
    <source>
        <dbReference type="EMBL" id="MEQ2300627.1"/>
    </source>
</evidence>